<keyword evidence="1" id="KW-0812">Transmembrane</keyword>
<evidence type="ECO:0000313" key="2">
    <source>
        <dbReference type="EMBL" id="QTV05392.1"/>
    </source>
</evidence>
<proteinExistence type="predicted"/>
<dbReference type="Proteomes" id="UP000672011">
    <property type="component" value="Chromosome"/>
</dbReference>
<accession>A0ABX7XBZ1</accession>
<organism evidence="2 3">
    <name type="scientific">Faecalibacter bovis</name>
    <dbReference type="NCBI Taxonomy" id="2898187"/>
    <lineage>
        <taxon>Bacteria</taxon>
        <taxon>Pseudomonadati</taxon>
        <taxon>Bacteroidota</taxon>
        <taxon>Flavobacteriia</taxon>
        <taxon>Flavobacteriales</taxon>
        <taxon>Weeksellaceae</taxon>
        <taxon>Faecalibacter</taxon>
    </lineage>
</organism>
<keyword evidence="1" id="KW-0472">Membrane</keyword>
<reference evidence="2 3" key="1">
    <citation type="journal article" date="2021" name="Int. J. Syst. Evol. Microbiol.">
        <title>Faecalibacter bovis sp. nov., isolated from cow faeces.</title>
        <authorList>
            <person name="Li F."/>
            <person name="Zhao W."/>
            <person name="Hong Q."/>
            <person name="Shao Q."/>
            <person name="Song J."/>
            <person name="Yang S."/>
        </authorList>
    </citation>
    <scope>NUCLEOTIDE SEQUENCE [LARGE SCALE GENOMIC DNA]</scope>
    <source>
        <strain evidence="2 3">ZY171143</strain>
    </source>
</reference>
<reference evidence="3" key="2">
    <citation type="submission" date="2021-04" db="EMBL/GenBank/DDBJ databases">
        <title>Taxonomy of Flavobacteriaceae bacterium ZY171143.</title>
        <authorList>
            <person name="Li F."/>
        </authorList>
    </citation>
    <scope>NUCLEOTIDE SEQUENCE [LARGE SCALE GENOMIC DNA]</scope>
    <source>
        <strain evidence="3">ZY171143</strain>
    </source>
</reference>
<protein>
    <submittedName>
        <fullName evidence="2">Uncharacterized protein</fullName>
    </submittedName>
</protein>
<evidence type="ECO:0000313" key="3">
    <source>
        <dbReference type="Proteomes" id="UP000672011"/>
    </source>
</evidence>
<dbReference type="EMBL" id="CP072842">
    <property type="protein sequence ID" value="QTV05392.1"/>
    <property type="molecule type" value="Genomic_DNA"/>
</dbReference>
<keyword evidence="3" id="KW-1185">Reference proteome</keyword>
<sequence length="156" mass="17849">MQFRFILDIFLLINVFLLYKINNNILKYLYPIIFLAAITLVFAKDLKLNNSNSFMRMVSGYEVLNLLKPINYSVGYYESKISNIITNVVVTLDVSSDAKQPAINKRLLNIYSNNQLIPVLIDSTSIKKGFKSTPLKSIDIKDIENHLQNILSSNKN</sequence>
<keyword evidence="1" id="KW-1133">Transmembrane helix</keyword>
<gene>
    <name evidence="2" type="ORF">J9309_11535</name>
</gene>
<dbReference type="RefSeq" id="WP_230476031.1">
    <property type="nucleotide sequence ID" value="NZ_CP072842.1"/>
</dbReference>
<evidence type="ECO:0000256" key="1">
    <source>
        <dbReference type="SAM" id="Phobius"/>
    </source>
</evidence>
<name>A0ABX7XBZ1_9FLAO</name>
<feature type="transmembrane region" description="Helical" evidence="1">
    <location>
        <begin position="28"/>
        <end position="46"/>
    </location>
</feature>